<keyword evidence="2" id="KW-1185">Reference proteome</keyword>
<evidence type="ECO:0000313" key="2">
    <source>
        <dbReference type="Proteomes" id="UP001346149"/>
    </source>
</evidence>
<dbReference type="Proteomes" id="UP001346149">
    <property type="component" value="Unassembled WGS sequence"/>
</dbReference>
<dbReference type="AlphaFoldDB" id="A0AAN7MDH5"/>
<proteinExistence type="predicted"/>
<gene>
    <name evidence="1" type="ORF">SAY86_001360</name>
</gene>
<dbReference type="EMBL" id="JAXQNO010000002">
    <property type="protein sequence ID" value="KAK4803157.1"/>
    <property type="molecule type" value="Genomic_DNA"/>
</dbReference>
<protein>
    <submittedName>
        <fullName evidence="1">Uncharacterized protein</fullName>
    </submittedName>
</protein>
<name>A0AAN7MDH5_TRANT</name>
<sequence length="128" mass="14634">MLCERKEKGSQSRPIPKTICQLIGYLVIRITKGANSELRYLIMLIQLITNRSPFRRSRCCCAVLTSTSRSLISDIIARRKTTKKFPPSRLRGISGKVVSRVGLMRELELECVTIASDIRDLNRIKKRL</sequence>
<comment type="caution">
    <text evidence="1">The sequence shown here is derived from an EMBL/GenBank/DDBJ whole genome shotgun (WGS) entry which is preliminary data.</text>
</comment>
<evidence type="ECO:0000313" key="1">
    <source>
        <dbReference type="EMBL" id="KAK4803157.1"/>
    </source>
</evidence>
<reference evidence="1 2" key="1">
    <citation type="journal article" date="2023" name="Hortic Res">
        <title>Pangenome of water caltrop reveals structural variations and asymmetric subgenome divergence after allopolyploidization.</title>
        <authorList>
            <person name="Zhang X."/>
            <person name="Chen Y."/>
            <person name="Wang L."/>
            <person name="Yuan Y."/>
            <person name="Fang M."/>
            <person name="Shi L."/>
            <person name="Lu R."/>
            <person name="Comes H.P."/>
            <person name="Ma Y."/>
            <person name="Chen Y."/>
            <person name="Huang G."/>
            <person name="Zhou Y."/>
            <person name="Zheng Z."/>
            <person name="Qiu Y."/>
        </authorList>
    </citation>
    <scope>NUCLEOTIDE SEQUENCE [LARGE SCALE GENOMIC DNA]</scope>
    <source>
        <strain evidence="1">F231</strain>
    </source>
</reference>
<organism evidence="1 2">
    <name type="scientific">Trapa natans</name>
    <name type="common">Water chestnut</name>
    <dbReference type="NCBI Taxonomy" id="22666"/>
    <lineage>
        <taxon>Eukaryota</taxon>
        <taxon>Viridiplantae</taxon>
        <taxon>Streptophyta</taxon>
        <taxon>Embryophyta</taxon>
        <taxon>Tracheophyta</taxon>
        <taxon>Spermatophyta</taxon>
        <taxon>Magnoliopsida</taxon>
        <taxon>eudicotyledons</taxon>
        <taxon>Gunneridae</taxon>
        <taxon>Pentapetalae</taxon>
        <taxon>rosids</taxon>
        <taxon>malvids</taxon>
        <taxon>Myrtales</taxon>
        <taxon>Lythraceae</taxon>
        <taxon>Trapa</taxon>
    </lineage>
</organism>
<accession>A0AAN7MDH5</accession>